<dbReference type="Pfam" id="PF00072">
    <property type="entry name" value="Response_reg"/>
    <property type="match status" value="1"/>
</dbReference>
<dbReference type="CDD" id="cd00130">
    <property type="entry name" value="PAS"/>
    <property type="match status" value="1"/>
</dbReference>
<dbReference type="GO" id="GO:0000160">
    <property type="term" value="P:phosphorelay signal transduction system"/>
    <property type="evidence" value="ECO:0007669"/>
    <property type="project" value="InterPro"/>
</dbReference>
<feature type="domain" description="Response regulatory" evidence="4">
    <location>
        <begin position="6"/>
        <end position="123"/>
    </location>
</feature>
<dbReference type="InterPro" id="IPR035965">
    <property type="entry name" value="PAS-like_dom_sf"/>
</dbReference>
<feature type="domain" description="PAS" evidence="5">
    <location>
        <begin position="143"/>
        <end position="213"/>
    </location>
</feature>
<dbReference type="SMART" id="SM00091">
    <property type="entry name" value="PAS"/>
    <property type="match status" value="1"/>
</dbReference>
<evidence type="ECO:0000313" key="8">
    <source>
        <dbReference type="EMBL" id="NKE73399.1"/>
    </source>
</evidence>
<dbReference type="InterPro" id="IPR029016">
    <property type="entry name" value="GAF-like_dom_sf"/>
</dbReference>
<dbReference type="InterPro" id="IPR052163">
    <property type="entry name" value="DGC-Regulatory_Protein"/>
</dbReference>
<evidence type="ECO:0000259" key="7">
    <source>
        <dbReference type="PROSITE" id="PS50887"/>
    </source>
</evidence>
<comment type="caution">
    <text evidence="8">The sequence shown here is derived from an EMBL/GenBank/DDBJ whole genome shotgun (WGS) entry which is preliminary data.</text>
</comment>
<dbReference type="GO" id="GO:0016301">
    <property type="term" value="F:kinase activity"/>
    <property type="evidence" value="ECO:0007669"/>
    <property type="project" value="UniProtKB-KW"/>
</dbReference>
<dbReference type="Gene3D" id="3.40.50.2300">
    <property type="match status" value="1"/>
</dbReference>
<evidence type="ECO:0000259" key="5">
    <source>
        <dbReference type="PROSITE" id="PS50112"/>
    </source>
</evidence>
<protein>
    <submittedName>
        <fullName evidence="8">Diguanylate cyclase</fullName>
    </submittedName>
</protein>
<dbReference type="Gene3D" id="3.30.450.20">
    <property type="entry name" value="PAS domain"/>
    <property type="match status" value="1"/>
</dbReference>
<dbReference type="PROSITE" id="PS50112">
    <property type="entry name" value="PAS"/>
    <property type="match status" value="1"/>
</dbReference>
<dbReference type="AlphaFoldDB" id="A0A7X6DUI2"/>
<evidence type="ECO:0000256" key="3">
    <source>
        <dbReference type="PROSITE-ProRule" id="PRU00169"/>
    </source>
</evidence>
<evidence type="ECO:0000313" key="9">
    <source>
        <dbReference type="Proteomes" id="UP000534783"/>
    </source>
</evidence>
<dbReference type="InterPro" id="IPR000160">
    <property type="entry name" value="GGDEF_dom"/>
</dbReference>
<dbReference type="InterPro" id="IPR011006">
    <property type="entry name" value="CheY-like_superfamily"/>
</dbReference>
<dbReference type="PROSITE" id="PS50113">
    <property type="entry name" value="PAC"/>
    <property type="match status" value="1"/>
</dbReference>
<keyword evidence="1" id="KW-0808">Transferase</keyword>
<sequence length="614" mass="68417">MTDSIKVLLVEDNPADARLVREWLVEANTVRFRIAHVDRIVDALEALGKEAFHVVLLDLSLPDAQGLETLKRIRSEARGLPIVVLSYRQDEDLALQAIRMGAQDYLIKAEESGGLLARSIRYAIERNRAEARLSPKEEGLGENHHLFRAVIEGTTDYIYAKDLQGRYVMANSAAARLLGKPTEEILRRTDHELFDQRGALLITEDDRRTIQTGETQTFEESVMIDERVRTFLSTKAPWRNQRGEVIGLVGISRDITERKEAEESIRAHARQQKALAELGQHALAGFDLYALLDQAAVSVARALETEYCKILELLPNGKTLLLRAGVGWKEGLIRTATFAANSESQGGYTLLEKSPVTVEDLRTDARFTSPTLLREHGAISGASVIIPGASRPFGTLSVHSTRPRRFAQEEIRFLEGVAHLLATSIERRCAQEMIRHQAYYDMLTGLPNRSLLENHLSLAIAQADRHNDLVALMFLDLDCFKEINDTLGHPTGDQLLKAVSERLAACVRDGDTFARIGGDEFTILLPEIDTIEKVTRVAERIIAAFAPPFRLDGAEHSVSASIGIALYPHAGRDTETLLRNADTALYCAKKRGRNTFCFFSENDRQEAAPPLRRG</sequence>
<dbReference type="InterPro" id="IPR001789">
    <property type="entry name" value="Sig_transdc_resp-reg_receiver"/>
</dbReference>
<dbReference type="FunFam" id="3.30.70.270:FF:000001">
    <property type="entry name" value="Diguanylate cyclase domain protein"/>
    <property type="match status" value="1"/>
</dbReference>
<dbReference type="PANTHER" id="PTHR46663:SF3">
    <property type="entry name" value="SLL0267 PROTEIN"/>
    <property type="match status" value="1"/>
</dbReference>
<dbReference type="InterPro" id="IPR013656">
    <property type="entry name" value="PAS_4"/>
</dbReference>
<dbReference type="InterPro" id="IPR043128">
    <property type="entry name" value="Rev_trsase/Diguanyl_cyclase"/>
</dbReference>
<organism evidence="8 9">
    <name type="scientific">Candidatus Manganitrophus noduliformans</name>
    <dbReference type="NCBI Taxonomy" id="2606439"/>
    <lineage>
        <taxon>Bacteria</taxon>
        <taxon>Pseudomonadati</taxon>
        <taxon>Nitrospirota</taxon>
        <taxon>Nitrospiria</taxon>
        <taxon>Candidatus Troglogloeales</taxon>
        <taxon>Candidatus Manganitrophaceae</taxon>
        <taxon>Candidatus Manganitrophus</taxon>
    </lineage>
</organism>
<accession>A0A7X6DUI2</accession>
<dbReference type="InterPro" id="IPR000014">
    <property type="entry name" value="PAS"/>
</dbReference>
<dbReference type="SUPFAM" id="SSF52172">
    <property type="entry name" value="CheY-like"/>
    <property type="match status" value="1"/>
</dbReference>
<dbReference type="PROSITE" id="PS50110">
    <property type="entry name" value="RESPONSE_REGULATORY"/>
    <property type="match status" value="1"/>
</dbReference>
<dbReference type="SUPFAM" id="SSF55785">
    <property type="entry name" value="PYP-like sensor domain (PAS domain)"/>
    <property type="match status" value="1"/>
</dbReference>
<dbReference type="EMBL" id="VTOW01000006">
    <property type="protein sequence ID" value="NKE73399.1"/>
    <property type="molecule type" value="Genomic_DNA"/>
</dbReference>
<dbReference type="Pfam" id="PF00990">
    <property type="entry name" value="GGDEF"/>
    <property type="match status" value="1"/>
</dbReference>
<dbReference type="Proteomes" id="UP000534783">
    <property type="component" value="Unassembled WGS sequence"/>
</dbReference>
<dbReference type="Pfam" id="PF08448">
    <property type="entry name" value="PAS_4"/>
    <property type="match status" value="1"/>
</dbReference>
<dbReference type="NCBIfam" id="TIGR00229">
    <property type="entry name" value="sensory_box"/>
    <property type="match status" value="1"/>
</dbReference>
<keyword evidence="3" id="KW-0597">Phosphoprotein</keyword>
<dbReference type="CDD" id="cd01949">
    <property type="entry name" value="GGDEF"/>
    <property type="match status" value="1"/>
</dbReference>
<dbReference type="PANTHER" id="PTHR46663">
    <property type="entry name" value="DIGUANYLATE CYCLASE DGCT-RELATED"/>
    <property type="match status" value="1"/>
</dbReference>
<keyword evidence="9" id="KW-1185">Reference proteome</keyword>
<evidence type="ECO:0000256" key="1">
    <source>
        <dbReference type="ARBA" id="ARBA00022679"/>
    </source>
</evidence>
<dbReference type="SUPFAM" id="SSF55781">
    <property type="entry name" value="GAF domain-like"/>
    <property type="match status" value="1"/>
</dbReference>
<dbReference type="SMART" id="SM00448">
    <property type="entry name" value="REC"/>
    <property type="match status" value="1"/>
</dbReference>
<dbReference type="SUPFAM" id="SSF55073">
    <property type="entry name" value="Nucleotide cyclase"/>
    <property type="match status" value="1"/>
</dbReference>
<dbReference type="SMART" id="SM00267">
    <property type="entry name" value="GGDEF"/>
    <property type="match status" value="1"/>
</dbReference>
<dbReference type="InterPro" id="IPR000700">
    <property type="entry name" value="PAS-assoc_C"/>
</dbReference>
<feature type="modified residue" description="4-aspartylphosphate" evidence="3">
    <location>
        <position position="58"/>
    </location>
</feature>
<keyword evidence="2" id="KW-0418">Kinase</keyword>
<dbReference type="Pfam" id="PF01590">
    <property type="entry name" value="GAF"/>
    <property type="match status" value="1"/>
</dbReference>
<dbReference type="InterPro" id="IPR003018">
    <property type="entry name" value="GAF"/>
</dbReference>
<feature type="domain" description="GGDEF" evidence="7">
    <location>
        <begin position="468"/>
        <end position="601"/>
    </location>
</feature>
<dbReference type="Gene3D" id="3.30.70.270">
    <property type="match status" value="1"/>
</dbReference>
<feature type="domain" description="PAC" evidence="6">
    <location>
        <begin position="211"/>
        <end position="267"/>
    </location>
</feature>
<reference evidence="8 9" key="1">
    <citation type="journal article" date="2020" name="Nature">
        <title>Bacterial chemolithoautotrophy via manganese oxidation.</title>
        <authorList>
            <person name="Yu H."/>
            <person name="Leadbetter J.R."/>
        </authorList>
    </citation>
    <scope>NUCLEOTIDE SEQUENCE [LARGE SCALE GENOMIC DNA]</scope>
    <source>
        <strain evidence="8 9">Mn-1</strain>
    </source>
</reference>
<dbReference type="PROSITE" id="PS50887">
    <property type="entry name" value="GGDEF"/>
    <property type="match status" value="1"/>
</dbReference>
<evidence type="ECO:0000256" key="2">
    <source>
        <dbReference type="ARBA" id="ARBA00022777"/>
    </source>
</evidence>
<dbReference type="CDD" id="cd00156">
    <property type="entry name" value="REC"/>
    <property type="match status" value="1"/>
</dbReference>
<dbReference type="InterPro" id="IPR029787">
    <property type="entry name" value="Nucleotide_cyclase"/>
</dbReference>
<evidence type="ECO:0000259" key="6">
    <source>
        <dbReference type="PROSITE" id="PS50113"/>
    </source>
</evidence>
<dbReference type="RefSeq" id="WP_168063348.1">
    <property type="nucleotide sequence ID" value="NZ_VTOW01000006.1"/>
</dbReference>
<name>A0A7X6DUI2_9BACT</name>
<evidence type="ECO:0000259" key="4">
    <source>
        <dbReference type="PROSITE" id="PS50110"/>
    </source>
</evidence>
<dbReference type="NCBIfam" id="TIGR00254">
    <property type="entry name" value="GGDEF"/>
    <property type="match status" value="1"/>
</dbReference>
<gene>
    <name evidence="8" type="ORF">MNODULE_21810</name>
</gene>
<proteinExistence type="predicted"/>
<dbReference type="SMART" id="SM00065">
    <property type="entry name" value="GAF"/>
    <property type="match status" value="1"/>
</dbReference>
<dbReference type="Gene3D" id="3.30.450.40">
    <property type="match status" value="1"/>
</dbReference>